<dbReference type="GO" id="GO:0035485">
    <property type="term" value="F:adenine/guanine mispair binding"/>
    <property type="evidence" value="ECO:0007669"/>
    <property type="project" value="TreeGrafter"/>
</dbReference>
<reference evidence="15 16" key="1">
    <citation type="submission" date="2018-09" db="EMBL/GenBank/DDBJ databases">
        <title>Discovery and Ecogenomic Context for Candidatus Cryosericales, a Global Caldiserica Order Active in Thawing Permafrost.</title>
        <authorList>
            <person name="Martinez M.A."/>
            <person name="Woodcroft B.J."/>
            <person name="Ignacio Espinoza J.C."/>
            <person name="Zayed A."/>
            <person name="Singleton C.M."/>
            <person name="Boyd J."/>
            <person name="Li Y.-F."/>
            <person name="Purvine S."/>
            <person name="Maughan H."/>
            <person name="Hodgkins S.B."/>
            <person name="Anderson D."/>
            <person name="Sederholm M."/>
            <person name="Temperton B."/>
            <person name="Saleska S.R."/>
            <person name="Tyson G.W."/>
            <person name="Rich V.I."/>
        </authorList>
    </citation>
    <scope>NUCLEOTIDE SEQUENCE [LARGE SCALE GENOMIC DNA]</scope>
    <source>
        <strain evidence="15 16">SMC7</strain>
    </source>
</reference>
<dbReference type="SMART" id="SM00478">
    <property type="entry name" value="ENDO3c"/>
    <property type="match status" value="1"/>
</dbReference>
<dbReference type="PANTHER" id="PTHR42944:SF1">
    <property type="entry name" value="ADENINE DNA GLYCOSYLASE"/>
    <property type="match status" value="1"/>
</dbReference>
<evidence type="ECO:0000256" key="3">
    <source>
        <dbReference type="ARBA" id="ARBA00002933"/>
    </source>
</evidence>
<dbReference type="InterPro" id="IPR003265">
    <property type="entry name" value="HhH-GPD_domain"/>
</dbReference>
<dbReference type="Gene3D" id="1.10.1670.10">
    <property type="entry name" value="Helix-hairpin-Helix base-excision DNA repair enzymes (C-terminal)"/>
    <property type="match status" value="1"/>
</dbReference>
<keyword evidence="10" id="KW-0408">Iron</keyword>
<dbReference type="SUPFAM" id="SSF48150">
    <property type="entry name" value="DNA-glycosylase"/>
    <property type="match status" value="1"/>
</dbReference>
<name>A0A398D4S2_9BACT</name>
<dbReference type="GO" id="GO:0046872">
    <property type="term" value="F:metal ion binding"/>
    <property type="evidence" value="ECO:0007669"/>
    <property type="project" value="UniProtKB-KW"/>
</dbReference>
<evidence type="ECO:0000256" key="8">
    <source>
        <dbReference type="ARBA" id="ARBA00022763"/>
    </source>
</evidence>
<keyword evidence="13" id="KW-0326">Glycosidase</keyword>
<evidence type="ECO:0000313" key="15">
    <source>
        <dbReference type="EMBL" id="RIE06471.1"/>
    </source>
</evidence>
<dbReference type="InterPro" id="IPR023170">
    <property type="entry name" value="HhH_base_excis_C"/>
</dbReference>
<dbReference type="GO" id="GO:0006284">
    <property type="term" value="P:base-excision repair"/>
    <property type="evidence" value="ECO:0007669"/>
    <property type="project" value="InterPro"/>
</dbReference>
<evidence type="ECO:0000256" key="2">
    <source>
        <dbReference type="ARBA" id="ARBA00001966"/>
    </source>
</evidence>
<evidence type="ECO:0000256" key="6">
    <source>
        <dbReference type="ARBA" id="ARBA00022023"/>
    </source>
</evidence>
<evidence type="ECO:0000256" key="13">
    <source>
        <dbReference type="ARBA" id="ARBA00023295"/>
    </source>
</evidence>
<dbReference type="Pfam" id="PF00633">
    <property type="entry name" value="HHH"/>
    <property type="match status" value="1"/>
</dbReference>
<dbReference type="CDD" id="cd00056">
    <property type="entry name" value="ENDO3c"/>
    <property type="match status" value="1"/>
</dbReference>
<dbReference type="GO" id="GO:0051536">
    <property type="term" value="F:iron-sulfur cluster binding"/>
    <property type="evidence" value="ECO:0007669"/>
    <property type="project" value="UniProtKB-KW"/>
</dbReference>
<comment type="cofactor">
    <cofactor evidence="2">
        <name>[4Fe-4S] cluster</name>
        <dbReference type="ChEBI" id="CHEBI:49883"/>
    </cofactor>
</comment>
<dbReference type="AlphaFoldDB" id="A0A398D4S2"/>
<proteinExistence type="inferred from homology"/>
<organism evidence="15 16">
    <name type="scientific">Candidatus Cryosericum terrychapinii</name>
    <dbReference type="NCBI Taxonomy" id="2290919"/>
    <lineage>
        <taxon>Bacteria</taxon>
        <taxon>Pseudomonadati</taxon>
        <taxon>Caldisericota/Cryosericota group</taxon>
        <taxon>Candidatus Cryosericota</taxon>
        <taxon>Candidatus Cryosericia</taxon>
        <taxon>Candidatus Cryosericales</taxon>
        <taxon>Candidatus Cryosericaceae</taxon>
        <taxon>Candidatus Cryosericum</taxon>
    </lineage>
</organism>
<evidence type="ECO:0000256" key="1">
    <source>
        <dbReference type="ARBA" id="ARBA00000843"/>
    </source>
</evidence>
<dbReference type="Pfam" id="PF00730">
    <property type="entry name" value="HhH-GPD"/>
    <property type="match status" value="1"/>
</dbReference>
<evidence type="ECO:0000256" key="12">
    <source>
        <dbReference type="ARBA" id="ARBA00023204"/>
    </source>
</evidence>
<evidence type="ECO:0000259" key="14">
    <source>
        <dbReference type="SMART" id="SM00478"/>
    </source>
</evidence>
<dbReference type="Gene3D" id="1.10.340.30">
    <property type="entry name" value="Hypothetical protein, domain 2"/>
    <property type="match status" value="1"/>
</dbReference>
<keyword evidence="12" id="KW-0234">DNA repair</keyword>
<evidence type="ECO:0000256" key="5">
    <source>
        <dbReference type="ARBA" id="ARBA00012045"/>
    </source>
</evidence>
<evidence type="ECO:0000256" key="7">
    <source>
        <dbReference type="ARBA" id="ARBA00022723"/>
    </source>
</evidence>
<evidence type="ECO:0000313" key="16">
    <source>
        <dbReference type="Proteomes" id="UP000266328"/>
    </source>
</evidence>
<dbReference type="OrthoDB" id="9802365at2"/>
<protein>
    <recommendedName>
        <fullName evidence="6">Adenine DNA glycosylase</fullName>
        <ecNumber evidence="5">3.2.2.31</ecNumber>
    </recommendedName>
</protein>
<comment type="caution">
    <text evidence="15">The sequence shown here is derived from an EMBL/GenBank/DDBJ whole genome shotgun (WGS) entry which is preliminary data.</text>
</comment>
<dbReference type="InterPro" id="IPR011257">
    <property type="entry name" value="DNA_glycosylase"/>
</dbReference>
<keyword evidence="16" id="KW-1185">Reference proteome</keyword>
<evidence type="ECO:0000256" key="9">
    <source>
        <dbReference type="ARBA" id="ARBA00022801"/>
    </source>
</evidence>
<gene>
    <name evidence="15" type="ORF">SMC7_02360</name>
</gene>
<dbReference type="Proteomes" id="UP000266328">
    <property type="component" value="Unassembled WGS sequence"/>
</dbReference>
<dbReference type="GO" id="GO:0032357">
    <property type="term" value="F:oxidized purine DNA binding"/>
    <property type="evidence" value="ECO:0007669"/>
    <property type="project" value="TreeGrafter"/>
</dbReference>
<dbReference type="RefSeq" id="WP_119088779.1">
    <property type="nucleotide sequence ID" value="NZ_QXIS01000012.1"/>
</dbReference>
<keyword evidence="9" id="KW-0378">Hydrolase</keyword>
<evidence type="ECO:0000256" key="4">
    <source>
        <dbReference type="ARBA" id="ARBA00008343"/>
    </source>
</evidence>
<dbReference type="InterPro" id="IPR044298">
    <property type="entry name" value="MIG/MutY"/>
</dbReference>
<dbReference type="PANTHER" id="PTHR42944">
    <property type="entry name" value="ADENINE DNA GLYCOSYLASE"/>
    <property type="match status" value="1"/>
</dbReference>
<keyword evidence="11" id="KW-0411">Iron-sulfur</keyword>
<dbReference type="GO" id="GO:0006298">
    <property type="term" value="P:mismatch repair"/>
    <property type="evidence" value="ECO:0007669"/>
    <property type="project" value="TreeGrafter"/>
</dbReference>
<comment type="function">
    <text evidence="3">Adenine glycosylase active on G-A mispairs. MutY also corrects error-prone DNA synthesis past GO lesions which are due to the oxidatively damaged form of guanine: 7,8-dihydro-8-oxoguanine (8-oxo-dGTP).</text>
</comment>
<sequence>MKRPDDTSYIETAATRKTGGKAGPDLPVDLTTVERVQAMVLGWYAAHARRFVWRVPNPDPYVVLVSETMLQQTQTARIQEKLPLFLRQYPDFSALAAADNATIIRAWQGMGYNNRALRLRDCARAVVERFGGLLPDTADDLRSLPGLGPYTVSAVLSFAFHRDVVVLDVNIRRLYSRLFLQLTTTLEVMPESLLLHVAGEVYPRGRSSEWHQACMDIAAQYCTARAPRCLFCPVTKACRSAFRLAEAIPPRVSEPSHRGKPNRIWRGRIVELLRGLPSDQTMGLTELKTLLFPTEEETDGPWLERIVTALERDGLIDRGQAVDSIRLRS</sequence>
<dbReference type="EC" id="3.2.2.31" evidence="5"/>
<dbReference type="GO" id="GO:0034039">
    <property type="term" value="F:8-oxo-7,8-dihydroguanine DNA N-glycosylase activity"/>
    <property type="evidence" value="ECO:0007669"/>
    <property type="project" value="TreeGrafter"/>
</dbReference>
<dbReference type="EMBL" id="QXIS01000012">
    <property type="protein sequence ID" value="RIE06471.1"/>
    <property type="molecule type" value="Genomic_DNA"/>
</dbReference>
<evidence type="ECO:0000256" key="10">
    <source>
        <dbReference type="ARBA" id="ARBA00023004"/>
    </source>
</evidence>
<keyword evidence="7" id="KW-0479">Metal-binding</keyword>
<dbReference type="GO" id="GO:0000701">
    <property type="term" value="F:purine-specific mismatch base pair DNA N-glycosylase activity"/>
    <property type="evidence" value="ECO:0007669"/>
    <property type="project" value="UniProtKB-EC"/>
</dbReference>
<evidence type="ECO:0000256" key="11">
    <source>
        <dbReference type="ARBA" id="ARBA00023014"/>
    </source>
</evidence>
<comment type="catalytic activity">
    <reaction evidence="1">
        <text>Hydrolyzes free adenine bases from 7,8-dihydro-8-oxoguanine:adenine mismatched double-stranded DNA, leaving an apurinic site.</text>
        <dbReference type="EC" id="3.2.2.31"/>
    </reaction>
</comment>
<accession>A0A398D4S2</accession>
<dbReference type="InterPro" id="IPR000445">
    <property type="entry name" value="HhH_motif"/>
</dbReference>
<feature type="domain" description="HhH-GPD" evidence="14">
    <location>
        <begin position="69"/>
        <end position="220"/>
    </location>
</feature>
<keyword evidence="8" id="KW-0227">DNA damage</keyword>
<comment type="similarity">
    <text evidence="4">Belongs to the Nth/MutY family.</text>
</comment>